<keyword evidence="1" id="KW-0812">Transmembrane</keyword>
<keyword evidence="1" id="KW-0472">Membrane</keyword>
<sequence length="122" mass="14076">MWRVYFFLAGCCNLWHTIWRIMYGGDFIQGPDPLNPNNNKFLREAPISDDLKEAIVFGNDAIMWFGVGGAGVLYILLGTLELFGGWKENLWFCKFWGYAKVTQTATLHRGFVDRAVVYDWRG</sequence>
<name>A0A9W7B0M4_9STRA</name>
<comment type="caution">
    <text evidence="2">The sequence shown here is derived from an EMBL/GenBank/DDBJ whole genome shotgun (WGS) entry which is preliminary data.</text>
</comment>
<dbReference type="Proteomes" id="UP001162640">
    <property type="component" value="Unassembled WGS sequence"/>
</dbReference>
<keyword evidence="1" id="KW-1133">Transmembrane helix</keyword>
<evidence type="ECO:0000256" key="1">
    <source>
        <dbReference type="SAM" id="Phobius"/>
    </source>
</evidence>
<protein>
    <submittedName>
        <fullName evidence="2">Uncharacterized protein</fullName>
    </submittedName>
</protein>
<dbReference type="EMBL" id="BLQM01000250">
    <property type="protein sequence ID" value="GMH78413.1"/>
    <property type="molecule type" value="Genomic_DNA"/>
</dbReference>
<reference evidence="3" key="1">
    <citation type="journal article" date="2023" name="Commun. Biol.">
        <title>Genome analysis of Parmales, the sister group of diatoms, reveals the evolutionary specialization of diatoms from phago-mixotrophs to photoautotrophs.</title>
        <authorList>
            <person name="Ban H."/>
            <person name="Sato S."/>
            <person name="Yoshikawa S."/>
            <person name="Yamada K."/>
            <person name="Nakamura Y."/>
            <person name="Ichinomiya M."/>
            <person name="Sato N."/>
            <person name="Blanc-Mathieu R."/>
            <person name="Endo H."/>
            <person name="Kuwata A."/>
            <person name="Ogata H."/>
        </authorList>
    </citation>
    <scope>NUCLEOTIDE SEQUENCE [LARGE SCALE GENOMIC DNA]</scope>
</reference>
<feature type="transmembrane region" description="Helical" evidence="1">
    <location>
        <begin position="61"/>
        <end position="84"/>
    </location>
</feature>
<proteinExistence type="predicted"/>
<organism evidence="2 3">
    <name type="scientific">Triparma laevis f. inornata</name>
    <dbReference type="NCBI Taxonomy" id="1714386"/>
    <lineage>
        <taxon>Eukaryota</taxon>
        <taxon>Sar</taxon>
        <taxon>Stramenopiles</taxon>
        <taxon>Ochrophyta</taxon>
        <taxon>Bolidophyceae</taxon>
        <taxon>Parmales</taxon>
        <taxon>Triparmaceae</taxon>
        <taxon>Triparma</taxon>
    </lineage>
</organism>
<gene>
    <name evidence="2" type="ORF">TL16_g07791</name>
</gene>
<evidence type="ECO:0000313" key="2">
    <source>
        <dbReference type="EMBL" id="GMH78413.1"/>
    </source>
</evidence>
<dbReference type="AlphaFoldDB" id="A0A9W7B0M4"/>
<accession>A0A9W7B0M4</accession>
<evidence type="ECO:0000313" key="3">
    <source>
        <dbReference type="Proteomes" id="UP001162640"/>
    </source>
</evidence>